<comment type="similarity">
    <text evidence="1 3">Belongs to the bacterial flagellin family.</text>
</comment>
<evidence type="ECO:0000313" key="7">
    <source>
        <dbReference type="Proteomes" id="UP000319014"/>
    </source>
</evidence>
<dbReference type="PANTHER" id="PTHR42792">
    <property type="entry name" value="FLAGELLIN"/>
    <property type="match status" value="1"/>
</dbReference>
<sequence>MSSILTNNSAIVALQTLKGINSNLAKTQTEISTGKAVGSAQDNAAIWAISKTMESDQKSFKTIQTNLNVAGQTVATARTGAEDVQKLLGEMKDLAIGANRSDADFAKIQTQIAAKQEQIASIVAGTQANGVNLLSTSGVNGDTTYSVLGSLDRTGTGVTASAIEVESVDFEASIVGGTLDAITDQDSAATALGQIEALMTTAVEGAAALGSAGQRITDQVNFVSKLSDSLKMATGSLVDADMEESSARLQALQTQQQLGIQALSIANQAPSSILSLFRG</sequence>
<organism evidence="6 7">
    <name type="scientific">Paracoccus laeviglucosivorans</name>
    <dbReference type="NCBI Taxonomy" id="1197861"/>
    <lineage>
        <taxon>Bacteria</taxon>
        <taxon>Pseudomonadati</taxon>
        <taxon>Pseudomonadota</taxon>
        <taxon>Alphaproteobacteria</taxon>
        <taxon>Rhodobacterales</taxon>
        <taxon>Paracoccaceae</taxon>
        <taxon>Paracoccus</taxon>
    </lineage>
</organism>
<accession>A0A521F742</accession>
<comment type="subcellular location">
    <subcellularLocation>
        <location evidence="3">Secreted</location>
    </subcellularLocation>
    <subcellularLocation>
        <location evidence="3">Bacterial flagellum</location>
    </subcellularLocation>
</comment>
<protein>
    <recommendedName>
        <fullName evidence="3">Flagellin</fullName>
    </recommendedName>
</protein>
<name>A0A521F742_9RHOB</name>
<dbReference type="PANTHER" id="PTHR42792:SF2">
    <property type="entry name" value="FLAGELLIN"/>
    <property type="match status" value="1"/>
</dbReference>
<dbReference type="Proteomes" id="UP000319014">
    <property type="component" value="Unassembled WGS sequence"/>
</dbReference>
<keyword evidence="6" id="KW-0966">Cell projection</keyword>
<dbReference type="InterPro" id="IPR001029">
    <property type="entry name" value="Flagellin_N"/>
</dbReference>
<dbReference type="AlphaFoldDB" id="A0A521F742"/>
<dbReference type="Gene3D" id="1.20.1330.10">
    <property type="entry name" value="f41 fragment of flagellin, N-terminal domain"/>
    <property type="match status" value="1"/>
</dbReference>
<dbReference type="PRINTS" id="PR00207">
    <property type="entry name" value="FLAGELLIN"/>
</dbReference>
<dbReference type="InterPro" id="IPR046358">
    <property type="entry name" value="Flagellin_C"/>
</dbReference>
<keyword evidence="6" id="KW-0282">Flagellum</keyword>
<dbReference type="GO" id="GO:0005576">
    <property type="term" value="C:extracellular region"/>
    <property type="evidence" value="ECO:0007669"/>
    <property type="project" value="UniProtKB-SubCell"/>
</dbReference>
<dbReference type="GO" id="GO:0009288">
    <property type="term" value="C:bacterial-type flagellum"/>
    <property type="evidence" value="ECO:0007669"/>
    <property type="project" value="UniProtKB-SubCell"/>
</dbReference>
<keyword evidence="6" id="KW-0969">Cilium</keyword>
<dbReference type="Pfam" id="PF00700">
    <property type="entry name" value="Flagellin_C"/>
    <property type="match status" value="1"/>
</dbReference>
<dbReference type="InterPro" id="IPR001492">
    <property type="entry name" value="Flagellin"/>
</dbReference>
<dbReference type="EMBL" id="FXTK01000018">
    <property type="protein sequence ID" value="SMO92028.1"/>
    <property type="molecule type" value="Genomic_DNA"/>
</dbReference>
<evidence type="ECO:0000256" key="3">
    <source>
        <dbReference type="RuleBase" id="RU362073"/>
    </source>
</evidence>
<keyword evidence="2 3" id="KW-0975">Bacterial flagellum</keyword>
<evidence type="ECO:0000256" key="2">
    <source>
        <dbReference type="ARBA" id="ARBA00023143"/>
    </source>
</evidence>
<dbReference type="SUPFAM" id="SSF64518">
    <property type="entry name" value="Phase 1 flagellin"/>
    <property type="match status" value="1"/>
</dbReference>
<gene>
    <name evidence="6" type="ORF">SAMN06265221_11877</name>
</gene>
<keyword evidence="7" id="KW-1185">Reference proteome</keyword>
<reference evidence="6 7" key="1">
    <citation type="submission" date="2017-05" db="EMBL/GenBank/DDBJ databases">
        <authorList>
            <person name="Varghese N."/>
            <person name="Submissions S."/>
        </authorList>
    </citation>
    <scope>NUCLEOTIDE SEQUENCE [LARGE SCALE GENOMIC DNA]</scope>
    <source>
        <strain evidence="6 7">DSM 100094</strain>
    </source>
</reference>
<proteinExistence type="inferred from homology"/>
<feature type="domain" description="Flagellin N-terminal" evidence="4">
    <location>
        <begin position="4"/>
        <end position="136"/>
    </location>
</feature>
<evidence type="ECO:0000259" key="5">
    <source>
        <dbReference type="Pfam" id="PF00700"/>
    </source>
</evidence>
<dbReference type="RefSeq" id="WP_142664315.1">
    <property type="nucleotide sequence ID" value="NZ_FXTK01000018.1"/>
</dbReference>
<keyword evidence="3" id="KW-0964">Secreted</keyword>
<dbReference type="OrthoDB" id="8328560at2"/>
<evidence type="ECO:0000259" key="4">
    <source>
        <dbReference type="Pfam" id="PF00669"/>
    </source>
</evidence>
<evidence type="ECO:0000256" key="1">
    <source>
        <dbReference type="ARBA" id="ARBA00005709"/>
    </source>
</evidence>
<evidence type="ECO:0000313" key="6">
    <source>
        <dbReference type="EMBL" id="SMO92028.1"/>
    </source>
</evidence>
<dbReference type="Pfam" id="PF00669">
    <property type="entry name" value="Flagellin_N"/>
    <property type="match status" value="1"/>
</dbReference>
<feature type="domain" description="Flagellin C-terminal" evidence="5">
    <location>
        <begin position="193"/>
        <end position="277"/>
    </location>
</feature>
<dbReference type="GO" id="GO:0005198">
    <property type="term" value="F:structural molecule activity"/>
    <property type="evidence" value="ECO:0007669"/>
    <property type="project" value="UniProtKB-UniRule"/>
</dbReference>
<comment type="function">
    <text evidence="3">Flagellin is the subunit protein which polymerizes to form the filaments of bacterial flagella.</text>
</comment>